<evidence type="ECO:0000256" key="1">
    <source>
        <dbReference type="SAM" id="Phobius"/>
    </source>
</evidence>
<dbReference type="EMBL" id="AFXZ01000067">
    <property type="protein sequence ID" value="EGV42212.1"/>
    <property type="molecule type" value="Genomic_DNA"/>
</dbReference>
<keyword evidence="3" id="KW-1185">Reference proteome</keyword>
<organism evidence="2 3">
    <name type="scientific">Bizionia argentinensis JUB59</name>
    <dbReference type="NCBI Taxonomy" id="1046627"/>
    <lineage>
        <taxon>Bacteria</taxon>
        <taxon>Pseudomonadati</taxon>
        <taxon>Bacteroidota</taxon>
        <taxon>Flavobacteriia</taxon>
        <taxon>Flavobacteriales</taxon>
        <taxon>Flavobacteriaceae</taxon>
        <taxon>Bizionia</taxon>
    </lineage>
</organism>
<proteinExistence type="predicted"/>
<evidence type="ECO:0000313" key="2">
    <source>
        <dbReference type="EMBL" id="EGV42212.1"/>
    </source>
</evidence>
<name>G2EGY3_9FLAO</name>
<dbReference type="eggNOG" id="ENOG502Z7VM">
    <property type="taxonomic scope" value="Bacteria"/>
</dbReference>
<evidence type="ECO:0000313" key="3">
    <source>
        <dbReference type="Proteomes" id="UP000003730"/>
    </source>
</evidence>
<protein>
    <recommendedName>
        <fullName evidence="4">General secretion pathway protein</fullName>
    </recommendedName>
</protein>
<feature type="transmembrane region" description="Helical" evidence="1">
    <location>
        <begin position="192"/>
        <end position="211"/>
    </location>
</feature>
<keyword evidence="1" id="KW-0812">Transmembrane</keyword>
<dbReference type="RefSeq" id="WP_008639658.1">
    <property type="nucleotide sequence ID" value="NZ_AFXZ01000067.1"/>
</dbReference>
<sequence length="400" mass="46572">MFDKLKHYFLFGNTYYGVEHTVVENNETILVISLKKKKNNLNLVSKEHLDSFENLTNYIPKKSGITVVINNDKVLSKKIPFSNDEDSKIIQNAYPNINIKEFYFNIIRQKSACFIAICRKEYIDNLIKVYLNKNVYVVNVSFGNHALLNVKDYIDSDEIYTSNALIKKDKNEIKDIIKQTIERTHNYNINGLNVSSAFLLSFAATLNLVLLQKGNEHSNFESKYNILIDNYQQKRFFSQFLKIGLLFILTILFFNFFIFNHYFNRVTELKQTSQINQSSKQKLIILKEDLDKKEKIINDILKTESSKSSFYANAIMTSLPESIRISEFNFQPLTKRINPDKPIESELNRIVLNGVSATMVDIPIWISKLEEIEWIEEIVITEFGESNKSLTEFSLNIIIK</sequence>
<dbReference type="STRING" id="1046627.BZARG_370"/>
<dbReference type="AlphaFoldDB" id="G2EGY3"/>
<keyword evidence="1" id="KW-0472">Membrane</keyword>
<reference evidence="2 3" key="1">
    <citation type="journal article" date="2008" name="Int. J. Syst. Evol. Microbiol.">
        <title>Bizionia argentinensis sp. nov., isolated from surface marine water in Antarctica.</title>
        <authorList>
            <person name="Bercovich A."/>
            <person name="Vazquez S.C."/>
            <person name="Yankilevich P."/>
            <person name="Coria S.H."/>
            <person name="Foti M."/>
            <person name="Hernandez E."/>
            <person name="Vidal A."/>
            <person name="Ruberto L."/>
            <person name="Melo C."/>
            <person name="Marenssi S."/>
            <person name="Criscuolo M."/>
            <person name="Memoli M."/>
            <person name="Arguelles M."/>
            <person name="Mac Cormack W.P."/>
        </authorList>
    </citation>
    <scope>NUCLEOTIDE SEQUENCE [LARGE SCALE GENOMIC DNA]</scope>
    <source>
        <strain evidence="2 3">JUB59</strain>
    </source>
</reference>
<comment type="caution">
    <text evidence="2">The sequence shown here is derived from an EMBL/GenBank/DDBJ whole genome shotgun (WGS) entry which is preliminary data.</text>
</comment>
<dbReference type="Proteomes" id="UP000003730">
    <property type="component" value="Unassembled WGS sequence"/>
</dbReference>
<accession>G2EGY3</accession>
<feature type="transmembrane region" description="Helical" evidence="1">
    <location>
        <begin position="243"/>
        <end position="263"/>
    </location>
</feature>
<dbReference type="OrthoDB" id="1186626at2"/>
<keyword evidence="1" id="KW-1133">Transmembrane helix</keyword>
<gene>
    <name evidence="2" type="ORF">BZARG_370</name>
</gene>
<evidence type="ECO:0008006" key="4">
    <source>
        <dbReference type="Google" id="ProtNLM"/>
    </source>
</evidence>